<comment type="function">
    <text evidence="2">Antitoxin component of a type II toxin-antitoxin (TA) system.</text>
</comment>
<dbReference type="InterPro" id="IPR006442">
    <property type="entry name" value="Antitoxin_Phd/YefM"/>
</dbReference>
<comment type="similarity">
    <text evidence="1 2">Belongs to the phD/YefM antitoxin family.</text>
</comment>
<evidence type="ECO:0000313" key="3">
    <source>
        <dbReference type="EMBL" id="CAI4032852.1"/>
    </source>
</evidence>
<evidence type="ECO:0000313" key="4">
    <source>
        <dbReference type="Proteomes" id="UP001179121"/>
    </source>
</evidence>
<organism evidence="3 4">
    <name type="scientific">Nitrospira tepida</name>
    <dbReference type="NCBI Taxonomy" id="2973512"/>
    <lineage>
        <taxon>Bacteria</taxon>
        <taxon>Pseudomonadati</taxon>
        <taxon>Nitrospirota</taxon>
        <taxon>Nitrospiria</taxon>
        <taxon>Nitrospirales</taxon>
        <taxon>Nitrospiraceae</taxon>
        <taxon>Nitrospira</taxon>
    </lineage>
</organism>
<name>A0AA86T746_9BACT</name>
<dbReference type="InterPro" id="IPR036165">
    <property type="entry name" value="YefM-like_sf"/>
</dbReference>
<dbReference type="Pfam" id="PF02604">
    <property type="entry name" value="PhdYeFM_antitox"/>
    <property type="match status" value="1"/>
</dbReference>
<keyword evidence="4" id="KW-1185">Reference proteome</keyword>
<dbReference type="Gene3D" id="3.40.1620.10">
    <property type="entry name" value="YefM-like domain"/>
    <property type="match status" value="1"/>
</dbReference>
<dbReference type="RefSeq" id="WP_289269560.1">
    <property type="nucleotide sequence ID" value="NZ_OX365700.1"/>
</dbReference>
<evidence type="ECO:0000256" key="2">
    <source>
        <dbReference type="RuleBase" id="RU362080"/>
    </source>
</evidence>
<proteinExistence type="inferred from homology"/>
<sequence length="93" mass="10404">MAITSKDIISLSHARAKLTELCEEVRAKGSEKIITKNGGSCAALIDAERLDYYHRLEREHIHVGLLQEAIKGLTDLKAKKRLSLAQLKSRHGR</sequence>
<dbReference type="KEGG" id="nti:DNFV4_03282"/>
<accession>A0AA86T746</accession>
<dbReference type="EMBL" id="OX365700">
    <property type="protein sequence ID" value="CAI4032852.1"/>
    <property type="molecule type" value="Genomic_DNA"/>
</dbReference>
<reference evidence="3" key="1">
    <citation type="submission" date="2022-10" db="EMBL/GenBank/DDBJ databases">
        <authorList>
            <person name="Koch H."/>
        </authorList>
    </citation>
    <scope>NUCLEOTIDE SEQUENCE</scope>
    <source>
        <strain evidence="3">DNF</strain>
    </source>
</reference>
<dbReference type="NCBIfam" id="TIGR01552">
    <property type="entry name" value="phd_fam"/>
    <property type="match status" value="1"/>
</dbReference>
<dbReference type="AlphaFoldDB" id="A0AA86T746"/>
<protein>
    <recommendedName>
        <fullName evidence="2">Antitoxin</fullName>
    </recommendedName>
</protein>
<gene>
    <name evidence="3" type="ORF">DNFV4_03282</name>
</gene>
<dbReference type="SUPFAM" id="SSF143120">
    <property type="entry name" value="YefM-like"/>
    <property type="match status" value="1"/>
</dbReference>
<evidence type="ECO:0000256" key="1">
    <source>
        <dbReference type="ARBA" id="ARBA00009981"/>
    </source>
</evidence>
<dbReference type="Proteomes" id="UP001179121">
    <property type="component" value="Chromosome"/>
</dbReference>